<organism evidence="1 2">
    <name type="scientific">Lentzea atacamensis</name>
    <dbReference type="NCBI Taxonomy" id="531938"/>
    <lineage>
        <taxon>Bacteria</taxon>
        <taxon>Bacillati</taxon>
        <taxon>Actinomycetota</taxon>
        <taxon>Actinomycetes</taxon>
        <taxon>Pseudonocardiales</taxon>
        <taxon>Pseudonocardiaceae</taxon>
        <taxon>Lentzea</taxon>
    </lineage>
</organism>
<protein>
    <recommendedName>
        <fullName evidence="3">TetR family transcriptional regulator</fullName>
    </recommendedName>
</protein>
<sequence>MLLMTGLHQVPAPLQDTEPESWRRYLDLLFGGLLR</sequence>
<comment type="caution">
    <text evidence="1">The sequence shown here is derived from an EMBL/GenBank/DDBJ whole genome shotgun (WGS) entry which is preliminary data.</text>
</comment>
<dbReference type="Proteomes" id="UP000248714">
    <property type="component" value="Unassembled WGS sequence"/>
</dbReference>
<proteinExistence type="predicted"/>
<evidence type="ECO:0000313" key="1">
    <source>
        <dbReference type="EMBL" id="RAS67389.1"/>
    </source>
</evidence>
<reference evidence="1 2" key="1">
    <citation type="submission" date="2018-06" db="EMBL/GenBank/DDBJ databases">
        <title>Genomic Encyclopedia of Type Strains, Phase IV (KMG-IV): sequencing the most valuable type-strain genomes for metagenomic binning, comparative biology and taxonomic classification.</title>
        <authorList>
            <person name="Goeker M."/>
        </authorList>
    </citation>
    <scope>NUCLEOTIDE SEQUENCE [LARGE SCALE GENOMIC DNA]</scope>
    <source>
        <strain evidence="1 2">DSM 45479</strain>
    </source>
</reference>
<evidence type="ECO:0000313" key="2">
    <source>
        <dbReference type="Proteomes" id="UP000248714"/>
    </source>
</evidence>
<keyword evidence="2" id="KW-1185">Reference proteome</keyword>
<dbReference type="EMBL" id="QLTT01000003">
    <property type="protein sequence ID" value="RAS67389.1"/>
    <property type="molecule type" value="Genomic_DNA"/>
</dbReference>
<gene>
    <name evidence="1" type="ORF">C8D87_103728</name>
</gene>
<accession>A0ABX9ECW3</accession>
<name>A0ABX9ECW3_9PSEU</name>
<evidence type="ECO:0008006" key="3">
    <source>
        <dbReference type="Google" id="ProtNLM"/>
    </source>
</evidence>